<name>A0AAU7JUJ3_9MICO</name>
<dbReference type="GO" id="GO:0003676">
    <property type="term" value="F:nucleic acid binding"/>
    <property type="evidence" value="ECO:0007669"/>
    <property type="project" value="InterPro"/>
</dbReference>
<dbReference type="EMBL" id="CP157483">
    <property type="protein sequence ID" value="XBO44087.1"/>
    <property type="molecule type" value="Genomic_DNA"/>
</dbReference>
<dbReference type="InterPro" id="IPR002711">
    <property type="entry name" value="HNH"/>
</dbReference>
<dbReference type="GO" id="GO:0008270">
    <property type="term" value="F:zinc ion binding"/>
    <property type="evidence" value="ECO:0007669"/>
    <property type="project" value="InterPro"/>
</dbReference>
<accession>A0AAU7JUJ3</accession>
<evidence type="ECO:0000313" key="2">
    <source>
        <dbReference type="EMBL" id="XBO44087.1"/>
    </source>
</evidence>
<keyword evidence="2" id="KW-0540">Nuclease</keyword>
<organism evidence="2">
    <name type="scientific">Pedococcus sp. KACC 23699</name>
    <dbReference type="NCBI Taxonomy" id="3149228"/>
    <lineage>
        <taxon>Bacteria</taxon>
        <taxon>Bacillati</taxon>
        <taxon>Actinomycetota</taxon>
        <taxon>Actinomycetes</taxon>
        <taxon>Micrococcales</taxon>
        <taxon>Intrasporangiaceae</taxon>
        <taxon>Pedococcus</taxon>
    </lineage>
</organism>
<keyword evidence="2" id="KW-0255">Endonuclease</keyword>
<protein>
    <submittedName>
        <fullName evidence="2">HNH endonuclease</fullName>
    </submittedName>
</protein>
<dbReference type="SMART" id="SM00507">
    <property type="entry name" value="HNHc"/>
    <property type="match status" value="1"/>
</dbReference>
<dbReference type="GO" id="GO:0004519">
    <property type="term" value="F:endonuclease activity"/>
    <property type="evidence" value="ECO:0007669"/>
    <property type="project" value="UniProtKB-KW"/>
</dbReference>
<evidence type="ECO:0000259" key="1">
    <source>
        <dbReference type="SMART" id="SM00507"/>
    </source>
</evidence>
<proteinExistence type="predicted"/>
<feature type="domain" description="HNH nuclease" evidence="1">
    <location>
        <begin position="88"/>
        <end position="144"/>
    </location>
</feature>
<keyword evidence="2" id="KW-0378">Hydrolase</keyword>
<gene>
    <name evidence="2" type="ORF">ABEG17_01805</name>
</gene>
<dbReference type="InterPro" id="IPR003615">
    <property type="entry name" value="HNH_nuc"/>
</dbReference>
<dbReference type="AlphaFoldDB" id="A0AAU7JUJ3"/>
<reference evidence="2" key="1">
    <citation type="submission" date="2024-05" db="EMBL/GenBank/DDBJ databases">
        <authorList>
            <person name="Kim S."/>
            <person name="Heo J."/>
            <person name="Choi H."/>
            <person name="Choi Y."/>
            <person name="Kwon S.-W."/>
            <person name="Kim Y."/>
        </authorList>
    </citation>
    <scope>NUCLEOTIDE SEQUENCE</scope>
    <source>
        <strain evidence="2">KACC 23699</strain>
    </source>
</reference>
<dbReference type="CDD" id="cd00085">
    <property type="entry name" value="HNHc"/>
    <property type="match status" value="1"/>
</dbReference>
<dbReference type="Pfam" id="PF01844">
    <property type="entry name" value="HNH"/>
    <property type="match status" value="1"/>
</dbReference>
<dbReference type="RefSeq" id="WP_406831545.1">
    <property type="nucleotide sequence ID" value="NZ_CP157483.1"/>
</dbReference>
<sequence length="169" mass="18686">MGTKHRKYTPELLQEAVTAADSVMGVMRYLGIPQAGGTHAHISRKIKEFGIDTGHFVRYKGSGRHLRRTPEDIMQVLPFGSPRAKPEFLRRALVESGVSQSCARCGNDGTWEGSPLTLHVDHINGDFHDNQRQNLRFLCPNCHAQTPNFAGRGKGRYGAVVVNVRTPPA</sequence>